<dbReference type="Gene3D" id="3.40.30.10">
    <property type="entry name" value="Glutaredoxin"/>
    <property type="match status" value="1"/>
</dbReference>
<evidence type="ECO:0000259" key="1">
    <source>
        <dbReference type="PROSITE" id="PS50404"/>
    </source>
</evidence>
<sequence>MTEMTLYIGDRNLSSWSLRAWLVLKQAGAAFREQVMRLDRPDTRDALRRVSPSGLAPCLAHGDVRIWDSLAIAEYANELFPEKALWPADRAARALARAVSAEMHSGFAELRRFWPMNFARRDMRHLCPPPVRRDIDRIAAIWTECREKHADAGPFLFGAFSIADAMYAPVVSRFMTYGPVELPPLAADYARAIFDLPAMREWGEAAKAEVAGSP</sequence>
<keyword evidence="2" id="KW-0808">Transferase</keyword>
<dbReference type="PANTHER" id="PTHR42673">
    <property type="entry name" value="MALEYLACETOACETATE ISOMERASE"/>
    <property type="match status" value="1"/>
</dbReference>
<dbReference type="SUPFAM" id="SSF52833">
    <property type="entry name" value="Thioredoxin-like"/>
    <property type="match status" value="1"/>
</dbReference>
<organism evidence="2 3">
    <name type="scientific">Amphiplicatus metriothermophilus</name>
    <dbReference type="NCBI Taxonomy" id="1519374"/>
    <lineage>
        <taxon>Bacteria</taxon>
        <taxon>Pseudomonadati</taxon>
        <taxon>Pseudomonadota</taxon>
        <taxon>Alphaproteobacteria</taxon>
        <taxon>Parvularculales</taxon>
        <taxon>Parvularculaceae</taxon>
        <taxon>Amphiplicatus</taxon>
    </lineage>
</organism>
<dbReference type="GO" id="GO:0016034">
    <property type="term" value="F:maleylacetoacetate isomerase activity"/>
    <property type="evidence" value="ECO:0007669"/>
    <property type="project" value="TreeGrafter"/>
</dbReference>
<dbReference type="PANTHER" id="PTHR42673:SF4">
    <property type="entry name" value="MALEYLACETOACETATE ISOMERASE"/>
    <property type="match status" value="1"/>
</dbReference>
<dbReference type="CDD" id="cd03194">
    <property type="entry name" value="GST_C_3"/>
    <property type="match status" value="1"/>
</dbReference>
<dbReference type="InterPro" id="IPR040079">
    <property type="entry name" value="Glutathione_S-Trfase"/>
</dbReference>
<dbReference type="GO" id="GO:0006749">
    <property type="term" value="P:glutathione metabolic process"/>
    <property type="evidence" value="ECO:0007669"/>
    <property type="project" value="TreeGrafter"/>
</dbReference>
<dbReference type="InterPro" id="IPR004045">
    <property type="entry name" value="Glutathione_S-Trfase_N"/>
</dbReference>
<dbReference type="RefSeq" id="WP_089412065.1">
    <property type="nucleotide sequence ID" value="NZ_FZQA01000003.1"/>
</dbReference>
<dbReference type="Pfam" id="PF13410">
    <property type="entry name" value="GST_C_2"/>
    <property type="match status" value="1"/>
</dbReference>
<dbReference type="Pfam" id="PF13409">
    <property type="entry name" value="GST_N_2"/>
    <property type="match status" value="1"/>
</dbReference>
<accession>A0A239PTC8</accession>
<dbReference type="GO" id="GO:0006559">
    <property type="term" value="P:L-phenylalanine catabolic process"/>
    <property type="evidence" value="ECO:0007669"/>
    <property type="project" value="TreeGrafter"/>
</dbReference>
<feature type="domain" description="GST N-terminal" evidence="1">
    <location>
        <begin position="4"/>
        <end position="84"/>
    </location>
</feature>
<protein>
    <submittedName>
        <fullName evidence="2">Glutathione S-transferase</fullName>
    </submittedName>
</protein>
<dbReference type="OrthoDB" id="9799538at2"/>
<dbReference type="CDD" id="cd03043">
    <property type="entry name" value="GST_N_1"/>
    <property type="match status" value="1"/>
</dbReference>
<dbReference type="EMBL" id="FZQA01000003">
    <property type="protein sequence ID" value="SNT73182.1"/>
    <property type="molecule type" value="Genomic_DNA"/>
</dbReference>
<dbReference type="AlphaFoldDB" id="A0A239PTC8"/>
<dbReference type="SFLD" id="SFLDS00019">
    <property type="entry name" value="Glutathione_Transferase_(cytos"/>
    <property type="match status" value="1"/>
</dbReference>
<keyword evidence="3" id="KW-1185">Reference proteome</keyword>
<dbReference type="PROSITE" id="PS50404">
    <property type="entry name" value="GST_NTER"/>
    <property type="match status" value="1"/>
</dbReference>
<gene>
    <name evidence="2" type="ORF">SAMN06297382_1579</name>
</gene>
<dbReference type="Gene3D" id="1.20.1050.10">
    <property type="match status" value="1"/>
</dbReference>
<dbReference type="GO" id="GO:0004364">
    <property type="term" value="F:glutathione transferase activity"/>
    <property type="evidence" value="ECO:0007669"/>
    <property type="project" value="TreeGrafter"/>
</dbReference>
<dbReference type="SUPFAM" id="SSF47616">
    <property type="entry name" value="GST C-terminal domain-like"/>
    <property type="match status" value="1"/>
</dbReference>
<name>A0A239PTC8_9PROT</name>
<reference evidence="2 3" key="1">
    <citation type="submission" date="2017-07" db="EMBL/GenBank/DDBJ databases">
        <authorList>
            <person name="Sun Z.S."/>
            <person name="Albrecht U."/>
            <person name="Echele G."/>
            <person name="Lee C.C."/>
        </authorList>
    </citation>
    <scope>NUCLEOTIDE SEQUENCE [LARGE SCALE GENOMIC DNA]</scope>
    <source>
        <strain evidence="2 3">CGMCC 1.12710</strain>
    </source>
</reference>
<proteinExistence type="predicted"/>
<dbReference type="InterPro" id="IPR036249">
    <property type="entry name" value="Thioredoxin-like_sf"/>
</dbReference>
<dbReference type="Proteomes" id="UP000198346">
    <property type="component" value="Unassembled WGS sequence"/>
</dbReference>
<evidence type="ECO:0000313" key="3">
    <source>
        <dbReference type="Proteomes" id="UP000198346"/>
    </source>
</evidence>
<dbReference type="InterPro" id="IPR036282">
    <property type="entry name" value="Glutathione-S-Trfase_C_sf"/>
</dbReference>
<evidence type="ECO:0000313" key="2">
    <source>
        <dbReference type="EMBL" id="SNT73182.1"/>
    </source>
</evidence>